<keyword evidence="1 2" id="KW-0963">Cytoplasm</keyword>
<dbReference type="GO" id="GO:0005737">
    <property type="term" value="C:cytoplasm"/>
    <property type="evidence" value="ECO:0007669"/>
    <property type="project" value="UniProtKB-SubCell"/>
</dbReference>
<dbReference type="HAMAP" id="MF_00973">
    <property type="entry name" value="Gluconeogen_factor"/>
    <property type="match status" value="1"/>
</dbReference>
<gene>
    <name evidence="3" type="ordered locus">Cabther_A0057</name>
</gene>
<dbReference type="GO" id="GO:0008360">
    <property type="term" value="P:regulation of cell shape"/>
    <property type="evidence" value="ECO:0007669"/>
    <property type="project" value="UniProtKB-UniRule"/>
</dbReference>
<sequence length="383" mass="40909">MGRFIARMAATTASSASRQFQSPIKCVAIGGGTGLATLLRGLKRHVIDDGIRLPGQCIESLTAVVTVTDDGGSSGRLREEFQILPPGDIRNCLVALSEDERLLARLFQYRFPGQGSVRGHSFGNLFLAALTGITGDFVEAIRLCSEVLAIKGKIVPSTTADVTLVAELDDGFIVRGESKISAAGGRIQSVALDPPDCNPLPETLASIAEADLITLGPGSLFTSVIPNLLVTGMTEAIAASKALKVYVCNLMTQPGETTDFSIADHVATLLEALAPATLDAVIVNHGRISAAAQARYRLEGSRPLTGRSAIRRLNVPPPTARVATDKFLVFDHHRIPVMTANLVEETEVVRHAPDKLARVVLEVYARRLPSSQRKPNLLRLVAR</sequence>
<reference evidence="3 4" key="1">
    <citation type="journal article" date="2012" name="Environ. Microbiol.">
        <title>Complete genome of Candidatus Chloracidobacterium thermophilum, a chlorophyll-based photoheterotroph belonging to the phylum Acidobacteria.</title>
        <authorList>
            <person name="Garcia Costas A.M."/>
            <person name="Liu Z."/>
            <person name="Tomsho L.P."/>
            <person name="Schuster S.C."/>
            <person name="Ward D.M."/>
            <person name="Bryant D.A."/>
        </authorList>
    </citation>
    <scope>NUCLEOTIDE SEQUENCE [LARGE SCALE GENOMIC DNA]</scope>
    <source>
        <strain evidence="3 4">B</strain>
    </source>
</reference>
<dbReference type="InterPro" id="IPR002882">
    <property type="entry name" value="CofD"/>
</dbReference>
<proteinExistence type="inferred from homology"/>
<evidence type="ECO:0000256" key="1">
    <source>
        <dbReference type="ARBA" id="ARBA00022490"/>
    </source>
</evidence>
<dbReference type="InterPro" id="IPR038136">
    <property type="entry name" value="CofD-like_dom_sf"/>
</dbReference>
<dbReference type="HOGENOM" id="CLU_044041_0_1_0"/>
<dbReference type="PANTHER" id="PTHR30135">
    <property type="entry name" value="UNCHARACTERIZED PROTEIN YVCK-RELATED"/>
    <property type="match status" value="1"/>
</dbReference>
<dbReference type="Pfam" id="PF01933">
    <property type="entry name" value="CofD"/>
    <property type="match status" value="1"/>
</dbReference>
<evidence type="ECO:0000256" key="2">
    <source>
        <dbReference type="HAMAP-Rule" id="MF_00973"/>
    </source>
</evidence>
<dbReference type="PANTHER" id="PTHR30135:SF3">
    <property type="entry name" value="GLUCONEOGENESIS FACTOR-RELATED"/>
    <property type="match status" value="1"/>
</dbReference>
<dbReference type="Proteomes" id="UP000006791">
    <property type="component" value="Chromosome 1"/>
</dbReference>
<evidence type="ECO:0000313" key="4">
    <source>
        <dbReference type="Proteomes" id="UP000006791"/>
    </source>
</evidence>
<evidence type="ECO:0000313" key="3">
    <source>
        <dbReference type="EMBL" id="AEP10837.1"/>
    </source>
</evidence>
<dbReference type="CDD" id="cd07187">
    <property type="entry name" value="YvcK_like"/>
    <property type="match status" value="1"/>
</dbReference>
<dbReference type="InterPro" id="IPR010119">
    <property type="entry name" value="Gluconeogen_factor"/>
</dbReference>
<dbReference type="KEGG" id="ctm:Cabther_A0057"/>
<keyword evidence="4" id="KW-1185">Reference proteome</keyword>
<dbReference type="EMBL" id="CP002514">
    <property type="protein sequence ID" value="AEP10837.1"/>
    <property type="molecule type" value="Genomic_DNA"/>
</dbReference>
<dbReference type="STRING" id="981222.Cabther_A0057"/>
<name>G2LFA4_CHLTF</name>
<dbReference type="GO" id="GO:0043743">
    <property type="term" value="F:LPPG:FO 2-phospho-L-lactate transferase activity"/>
    <property type="evidence" value="ECO:0007669"/>
    <property type="project" value="InterPro"/>
</dbReference>
<organism evidence="3 4">
    <name type="scientific">Chloracidobacterium thermophilum (strain B)</name>
    <dbReference type="NCBI Taxonomy" id="981222"/>
    <lineage>
        <taxon>Bacteria</taxon>
        <taxon>Pseudomonadati</taxon>
        <taxon>Acidobacteriota</taxon>
        <taxon>Terriglobia</taxon>
        <taxon>Terriglobales</taxon>
        <taxon>Acidobacteriaceae</taxon>
        <taxon>Chloracidobacterium</taxon>
    </lineage>
</organism>
<comment type="function">
    <text evidence="2">Required for morphogenesis under gluconeogenic growth conditions.</text>
</comment>
<dbReference type="NCBIfam" id="TIGR01826">
    <property type="entry name" value="CofD_related"/>
    <property type="match status" value="1"/>
</dbReference>
<comment type="similarity">
    <text evidence="2">Belongs to the gluconeogenesis factor family.</text>
</comment>
<dbReference type="SUPFAM" id="SSF142338">
    <property type="entry name" value="CofD-like"/>
    <property type="match status" value="1"/>
</dbReference>
<accession>G2LFA4</accession>
<comment type="subcellular location">
    <subcellularLocation>
        <location evidence="2">Cytoplasm</location>
    </subcellularLocation>
</comment>
<protein>
    <recommendedName>
        <fullName evidence="2">Putative gluconeogenesis factor</fullName>
    </recommendedName>
</protein>
<dbReference type="AlphaFoldDB" id="G2LFA4"/>
<dbReference type="Gene3D" id="3.40.50.10680">
    <property type="entry name" value="CofD-like domains"/>
    <property type="match status" value="1"/>
</dbReference>